<dbReference type="InterPro" id="IPR029058">
    <property type="entry name" value="AB_hydrolase_fold"/>
</dbReference>
<dbReference type="RefSeq" id="WP_073152923.1">
    <property type="nucleotide sequence ID" value="NZ_FQVL01000002.1"/>
</dbReference>
<dbReference type="PANTHER" id="PTHR43358">
    <property type="entry name" value="ALPHA/BETA-HYDROLASE"/>
    <property type="match status" value="1"/>
</dbReference>
<evidence type="ECO:0000256" key="1">
    <source>
        <dbReference type="SAM" id="Phobius"/>
    </source>
</evidence>
<keyword evidence="1" id="KW-1133">Transmembrane helix</keyword>
<dbReference type="InterPro" id="IPR022742">
    <property type="entry name" value="Hydrolase_4"/>
</dbReference>
<organism evidence="3 4">
    <name type="scientific">Seinonella peptonophila</name>
    <dbReference type="NCBI Taxonomy" id="112248"/>
    <lineage>
        <taxon>Bacteria</taxon>
        <taxon>Bacillati</taxon>
        <taxon>Bacillota</taxon>
        <taxon>Bacilli</taxon>
        <taxon>Bacillales</taxon>
        <taxon>Thermoactinomycetaceae</taxon>
        <taxon>Seinonella</taxon>
    </lineage>
</organism>
<dbReference type="PANTHER" id="PTHR43358:SF4">
    <property type="entry name" value="ALPHA_BETA HYDROLASE FOLD-1 DOMAIN-CONTAINING PROTEIN"/>
    <property type="match status" value="1"/>
</dbReference>
<dbReference type="Pfam" id="PF12146">
    <property type="entry name" value="Hydrolase_4"/>
    <property type="match status" value="1"/>
</dbReference>
<gene>
    <name evidence="3" type="ORF">SAMN05444392_1027</name>
</gene>
<evidence type="ECO:0000313" key="4">
    <source>
        <dbReference type="Proteomes" id="UP000184476"/>
    </source>
</evidence>
<proteinExistence type="predicted"/>
<dbReference type="InterPro" id="IPR052920">
    <property type="entry name" value="DNA-binding_regulatory"/>
</dbReference>
<keyword evidence="4" id="KW-1185">Reference proteome</keyword>
<dbReference type="Proteomes" id="UP000184476">
    <property type="component" value="Unassembled WGS sequence"/>
</dbReference>
<dbReference type="SUPFAM" id="SSF53474">
    <property type="entry name" value="alpha/beta-Hydrolases"/>
    <property type="match status" value="1"/>
</dbReference>
<reference evidence="3 4" key="1">
    <citation type="submission" date="2016-11" db="EMBL/GenBank/DDBJ databases">
        <authorList>
            <person name="Jaros S."/>
            <person name="Januszkiewicz K."/>
            <person name="Wedrychowicz H."/>
        </authorList>
    </citation>
    <scope>NUCLEOTIDE SEQUENCE [LARGE SCALE GENOMIC DNA]</scope>
    <source>
        <strain evidence="3 4">DSM 44666</strain>
    </source>
</reference>
<name>A0A1M4USJ0_9BACL</name>
<accession>A0A1M4USJ0</accession>
<dbReference type="STRING" id="112248.SAMN05444392_1027"/>
<dbReference type="AlphaFoldDB" id="A0A1M4USJ0"/>
<feature type="transmembrane region" description="Helical" evidence="1">
    <location>
        <begin position="12"/>
        <end position="32"/>
    </location>
</feature>
<evidence type="ECO:0000313" key="3">
    <source>
        <dbReference type="EMBL" id="SHE59686.1"/>
    </source>
</evidence>
<sequence length="363" mass="40687">MNLLNRKSLIYGSLGAASTVASLSTGISLYALRQLMHPPREKVNMKPEDIGCPDYEEIRIRSGSISLAGWFVFAKKSQLLDRDRENKGLPLAILLHGYRCNRTKEESLPAMIRFLTSAGLNVLSYDARAHGESEGEFSTVGNYEGNDLLNVYHFTKESGFNPVLVYGVSMGAATAATQLPKMNDVQLAVLDSTFTGLNDLLSKDFDTWTPLPKIPFTYQIVALTKLMRKISPSHVRPIDQIKQQGFPPALIFHGKNDLKIPPYHGEALWEAAANDARLILADSLDHAKVYRGYATTNLTVDREKYDQREYPRRYLTEIGQAMVNYIDLYRGKEEIIQQALTETLAVDCNFSPIQLSGKTRDSY</sequence>
<dbReference type="EMBL" id="FQVL01000002">
    <property type="protein sequence ID" value="SHE59686.1"/>
    <property type="molecule type" value="Genomic_DNA"/>
</dbReference>
<dbReference type="Gene3D" id="3.40.50.1820">
    <property type="entry name" value="alpha/beta hydrolase"/>
    <property type="match status" value="1"/>
</dbReference>
<feature type="domain" description="Serine aminopeptidase S33" evidence="2">
    <location>
        <begin position="111"/>
        <end position="200"/>
    </location>
</feature>
<keyword evidence="1" id="KW-0472">Membrane</keyword>
<evidence type="ECO:0000259" key="2">
    <source>
        <dbReference type="Pfam" id="PF12146"/>
    </source>
</evidence>
<keyword evidence="1" id="KW-0812">Transmembrane</keyword>
<protein>
    <submittedName>
        <fullName evidence="3">Fermentation-respiration switch protein FrsA, has esterase activity, DUF1100 family</fullName>
    </submittedName>
</protein>